<dbReference type="SUPFAM" id="SSF53590">
    <property type="entry name" value="Nucleoside hydrolase"/>
    <property type="match status" value="1"/>
</dbReference>
<gene>
    <name evidence="5" type="ORF">PHYBLDRAFT_59849</name>
</gene>
<dbReference type="InParanoid" id="A0A162XSM6"/>
<organism evidence="5 6">
    <name type="scientific">Phycomyces blakesleeanus (strain ATCC 8743b / DSM 1359 / FGSC 10004 / NBRC 33097 / NRRL 1555)</name>
    <dbReference type="NCBI Taxonomy" id="763407"/>
    <lineage>
        <taxon>Eukaryota</taxon>
        <taxon>Fungi</taxon>
        <taxon>Fungi incertae sedis</taxon>
        <taxon>Mucoromycota</taxon>
        <taxon>Mucoromycotina</taxon>
        <taxon>Mucoromycetes</taxon>
        <taxon>Mucorales</taxon>
        <taxon>Phycomycetaceae</taxon>
        <taxon>Phycomyces</taxon>
    </lineage>
</organism>
<protein>
    <recommendedName>
        <fullName evidence="4">Inosine/uridine-preferring nucleoside hydrolase domain-containing protein</fullName>
    </recommendedName>
</protein>
<sequence length="406" mass="44476">MAPIITKKETVIIDTDPGIDDALAIIMSLLSPELDVRAITLTHGNASLDMIKRNAVTILNVVAEQRAFLGLPAQVPILAIGCASPITVGQPCVTATHFHGRDGLGEIYENNLYQAPPDWESQLLHAAKEVTKESFHAAQSAFQTTPRDAADEILFHLKNAPPLTITICAVGPLSNIALAYQRDPVTFGRAKRIMVMGGAINVPGNVTPSAEFNFGADPQAADIIMGTTKGFQHSPEGYSSRLALINDGKVAPSHVVVVPLDAADDGTVSKQDYEKYIVPLAKTTPVATFCNSFLIWTFDISSKLYGIDTLSVFDAYTILGTMDMMFDKGDKQGHEHYDAFWKYEYIDLRVESTGLYTQGMSCYDRRPHPSMSWPGIPNNVQVMLRGNGRRFNHFFLNRVFDAGIII</sequence>
<dbReference type="RefSeq" id="XP_018294355.1">
    <property type="nucleotide sequence ID" value="XM_018440570.1"/>
</dbReference>
<dbReference type="OrthoDB" id="5783963at2759"/>
<keyword evidence="2" id="KW-0378">Hydrolase</keyword>
<dbReference type="GO" id="GO:0006152">
    <property type="term" value="P:purine nucleoside catabolic process"/>
    <property type="evidence" value="ECO:0007669"/>
    <property type="project" value="TreeGrafter"/>
</dbReference>
<dbReference type="PANTHER" id="PTHR12304">
    <property type="entry name" value="INOSINE-URIDINE PREFERRING NUCLEOSIDE HYDROLASE"/>
    <property type="match status" value="1"/>
</dbReference>
<dbReference type="VEuPathDB" id="FungiDB:PHYBLDRAFT_59849"/>
<dbReference type="Gene3D" id="3.90.245.10">
    <property type="entry name" value="Ribonucleoside hydrolase-like"/>
    <property type="match status" value="1"/>
</dbReference>
<keyword evidence="6" id="KW-1185">Reference proteome</keyword>
<comment type="similarity">
    <text evidence="1">Belongs to the IUNH family.</text>
</comment>
<dbReference type="GeneID" id="29001476"/>
<dbReference type="InterPro" id="IPR001910">
    <property type="entry name" value="Inosine/uridine_hydrolase_dom"/>
</dbReference>
<evidence type="ECO:0000256" key="1">
    <source>
        <dbReference type="ARBA" id="ARBA00009176"/>
    </source>
</evidence>
<dbReference type="GO" id="GO:0005829">
    <property type="term" value="C:cytosol"/>
    <property type="evidence" value="ECO:0007669"/>
    <property type="project" value="TreeGrafter"/>
</dbReference>
<evidence type="ECO:0000256" key="2">
    <source>
        <dbReference type="ARBA" id="ARBA00022801"/>
    </source>
</evidence>
<keyword evidence="3" id="KW-0326">Glycosidase</keyword>
<dbReference type="GO" id="GO:0008477">
    <property type="term" value="F:purine nucleosidase activity"/>
    <property type="evidence" value="ECO:0007669"/>
    <property type="project" value="TreeGrafter"/>
</dbReference>
<name>A0A162XSM6_PHYB8</name>
<dbReference type="Proteomes" id="UP000077315">
    <property type="component" value="Unassembled WGS sequence"/>
</dbReference>
<feature type="domain" description="Inosine/uridine-preferring nucleoside hydrolase" evidence="4">
    <location>
        <begin position="11"/>
        <end position="391"/>
    </location>
</feature>
<dbReference type="PANTHER" id="PTHR12304:SF56">
    <property type="entry name" value="HYDROLASE, PUTATIVE (AFU_ORTHOLOGUE AFUA_1G11790)-RELATED"/>
    <property type="match status" value="1"/>
</dbReference>
<reference evidence="6" key="1">
    <citation type="submission" date="2015-06" db="EMBL/GenBank/DDBJ databases">
        <title>Expansion of signal transduction pathways in fungi by whole-genome duplication.</title>
        <authorList>
            <consortium name="DOE Joint Genome Institute"/>
            <person name="Corrochano L.M."/>
            <person name="Kuo A."/>
            <person name="Marcet-Houben M."/>
            <person name="Polaino S."/>
            <person name="Salamov A."/>
            <person name="Villalobos J.M."/>
            <person name="Alvarez M.I."/>
            <person name="Avalos J."/>
            <person name="Benito E.P."/>
            <person name="Benoit I."/>
            <person name="Burger G."/>
            <person name="Camino L.P."/>
            <person name="Canovas D."/>
            <person name="Cerda-Olmedo E."/>
            <person name="Cheng J.-F."/>
            <person name="Dominguez A."/>
            <person name="Elias M."/>
            <person name="Eslava A.P."/>
            <person name="Glaser F."/>
            <person name="Grimwood J."/>
            <person name="Gutierrez G."/>
            <person name="Heitman J."/>
            <person name="Henrissat B."/>
            <person name="Iturriaga E.A."/>
            <person name="Lang B.F."/>
            <person name="Lavin J.L."/>
            <person name="Lee S."/>
            <person name="Li W."/>
            <person name="Lindquist E."/>
            <person name="Lopez-Garcia S."/>
            <person name="Luque E.M."/>
            <person name="Marcos A.T."/>
            <person name="Martin J."/>
            <person name="McCluskey K."/>
            <person name="Medina H.R."/>
            <person name="Miralles-Duran A."/>
            <person name="Miyazaki A."/>
            <person name="Munoz-Torres E."/>
            <person name="Oguiza J.A."/>
            <person name="Ohm R."/>
            <person name="Olmedo M."/>
            <person name="Orejas M."/>
            <person name="Ortiz-Castellanos L."/>
            <person name="Pisabarro A.G."/>
            <person name="Rodriguez-Romero J."/>
            <person name="Ruiz-Herrera J."/>
            <person name="Ruiz-Vazquez R."/>
            <person name="Sanz C."/>
            <person name="Schackwitz W."/>
            <person name="Schmutz J."/>
            <person name="Shahriari M."/>
            <person name="Shelest E."/>
            <person name="Silva-Franco F."/>
            <person name="Soanes D."/>
            <person name="Syed K."/>
            <person name="Tagua V.G."/>
            <person name="Talbot N.J."/>
            <person name="Thon M."/>
            <person name="De vries R.P."/>
            <person name="Wiebenga A."/>
            <person name="Yadav J.S."/>
            <person name="Braun E.L."/>
            <person name="Baker S."/>
            <person name="Garre V."/>
            <person name="Horwitz B."/>
            <person name="Torres-Martinez S."/>
            <person name="Idnurm A."/>
            <person name="Herrera-Estrella A."/>
            <person name="Gabaldon T."/>
            <person name="Grigoriev I.V."/>
        </authorList>
    </citation>
    <scope>NUCLEOTIDE SEQUENCE [LARGE SCALE GENOMIC DNA]</scope>
    <source>
        <strain evidence="6">NRRL 1555(-)</strain>
    </source>
</reference>
<dbReference type="STRING" id="763407.A0A162XSM6"/>
<evidence type="ECO:0000313" key="5">
    <source>
        <dbReference type="EMBL" id="OAD76315.1"/>
    </source>
</evidence>
<evidence type="ECO:0000259" key="4">
    <source>
        <dbReference type="Pfam" id="PF01156"/>
    </source>
</evidence>
<dbReference type="Pfam" id="PF01156">
    <property type="entry name" value="IU_nuc_hydro"/>
    <property type="match status" value="1"/>
</dbReference>
<dbReference type="EMBL" id="KV440976">
    <property type="protein sequence ID" value="OAD76315.1"/>
    <property type="molecule type" value="Genomic_DNA"/>
</dbReference>
<dbReference type="AlphaFoldDB" id="A0A162XSM6"/>
<accession>A0A162XSM6</accession>
<dbReference type="InterPro" id="IPR036452">
    <property type="entry name" value="Ribo_hydro-like"/>
</dbReference>
<evidence type="ECO:0000313" key="6">
    <source>
        <dbReference type="Proteomes" id="UP000077315"/>
    </source>
</evidence>
<evidence type="ECO:0000256" key="3">
    <source>
        <dbReference type="ARBA" id="ARBA00023295"/>
    </source>
</evidence>
<dbReference type="InterPro" id="IPR023186">
    <property type="entry name" value="IUNH"/>
</dbReference>
<proteinExistence type="inferred from homology"/>